<dbReference type="Gene3D" id="1.10.287.470">
    <property type="entry name" value="Helix hairpin bin"/>
    <property type="match status" value="1"/>
</dbReference>
<comment type="caution">
    <text evidence="3">The sequence shown here is derived from an EMBL/GenBank/DDBJ whole genome shotgun (WGS) entry which is preliminary data.</text>
</comment>
<organism evidence="3 4">
    <name type="scientific">bacterium (Candidatus Gribaldobacteria) CG02_land_8_20_14_3_00_41_15</name>
    <dbReference type="NCBI Taxonomy" id="2014270"/>
    <lineage>
        <taxon>Bacteria</taxon>
        <taxon>Candidatus Gribaldobacteria</taxon>
    </lineage>
</organism>
<dbReference type="GO" id="GO:0030313">
    <property type="term" value="C:cell envelope"/>
    <property type="evidence" value="ECO:0007669"/>
    <property type="project" value="UniProtKB-SubCell"/>
</dbReference>
<proteinExistence type="predicted"/>
<dbReference type="Gene3D" id="2.40.50.100">
    <property type="match status" value="1"/>
</dbReference>
<dbReference type="PANTHER" id="PTHR32347">
    <property type="entry name" value="EFFLUX SYSTEM COMPONENT YKNX-RELATED"/>
    <property type="match status" value="1"/>
</dbReference>
<evidence type="ECO:0000256" key="1">
    <source>
        <dbReference type="ARBA" id="ARBA00004196"/>
    </source>
</evidence>
<accession>A0A2M7DD16</accession>
<evidence type="ECO:0000313" key="3">
    <source>
        <dbReference type="EMBL" id="PIV46738.1"/>
    </source>
</evidence>
<dbReference type="AlphaFoldDB" id="A0A2M7DD16"/>
<gene>
    <name evidence="3" type="ORF">COS21_03820</name>
</gene>
<dbReference type="SUPFAM" id="SSF111369">
    <property type="entry name" value="HlyD-like secretion proteins"/>
    <property type="match status" value="1"/>
</dbReference>
<dbReference type="InterPro" id="IPR050465">
    <property type="entry name" value="UPF0194_transport"/>
</dbReference>
<comment type="subcellular location">
    <subcellularLocation>
        <location evidence="1">Cell envelope</location>
    </subcellularLocation>
</comment>
<keyword evidence="2" id="KW-0175">Coiled coil</keyword>
<dbReference type="EMBL" id="PETV01000099">
    <property type="protein sequence ID" value="PIV46738.1"/>
    <property type="molecule type" value="Genomic_DNA"/>
</dbReference>
<evidence type="ECO:0000256" key="2">
    <source>
        <dbReference type="ARBA" id="ARBA00023054"/>
    </source>
</evidence>
<protein>
    <recommendedName>
        <fullName evidence="5">Membrane fusion protein biotin-lipoyl like domain-containing protein</fullName>
    </recommendedName>
</protein>
<dbReference type="PANTHER" id="PTHR32347:SF23">
    <property type="entry name" value="BLL5650 PROTEIN"/>
    <property type="match status" value="1"/>
</dbReference>
<evidence type="ECO:0008006" key="5">
    <source>
        <dbReference type="Google" id="ProtNLM"/>
    </source>
</evidence>
<sequence>MKNISKKRKIIVFITAAVILAGGGYTVYHFVETGPSSVSYISSAITKDALIVSVSGTGQVASSNQVDIKSKTSGNLVGMYAVVGKEVGTGALLAQIDTTDAQRALRDAQTGLDTANLELDKLLEPPDELTLLQAESALSQAQAAKQTAQGDLNKDYDDGFTAAANVFLGLPNVMSGMNTLLFGNSFSDNQSNLAYYTDAVSNYDNSIIQYKEAATAAYQTARQQYDKNFQDYKATSRFSSTSTIVSLIDETYQTSKSIAEMVKSANDLIQFY</sequence>
<evidence type="ECO:0000313" key="4">
    <source>
        <dbReference type="Proteomes" id="UP000229030"/>
    </source>
</evidence>
<reference evidence="4" key="1">
    <citation type="submission" date="2017-09" db="EMBL/GenBank/DDBJ databases">
        <title>Depth-based differentiation of microbial function through sediment-hosted aquifers and enrichment of novel symbionts in the deep terrestrial subsurface.</title>
        <authorList>
            <person name="Probst A.J."/>
            <person name="Ladd B."/>
            <person name="Jarett J.K."/>
            <person name="Geller-Mcgrath D.E."/>
            <person name="Sieber C.M.K."/>
            <person name="Emerson J.B."/>
            <person name="Anantharaman K."/>
            <person name="Thomas B.C."/>
            <person name="Malmstrom R."/>
            <person name="Stieglmeier M."/>
            <person name="Klingl A."/>
            <person name="Woyke T."/>
            <person name="Ryan C.M."/>
            <person name="Banfield J.F."/>
        </authorList>
    </citation>
    <scope>NUCLEOTIDE SEQUENCE [LARGE SCALE GENOMIC DNA]</scope>
</reference>
<dbReference type="Proteomes" id="UP000229030">
    <property type="component" value="Unassembled WGS sequence"/>
</dbReference>
<name>A0A2M7DD16_9BACT</name>